<reference evidence="1" key="2">
    <citation type="journal article" date="2007" name="Science">
        <title>Draft genome sequence of the sexually transmitted pathogen Trichomonas vaginalis.</title>
        <authorList>
            <person name="Carlton J.M."/>
            <person name="Hirt R.P."/>
            <person name="Silva J.C."/>
            <person name="Delcher A.L."/>
            <person name="Schatz M."/>
            <person name="Zhao Q."/>
            <person name="Wortman J.R."/>
            <person name="Bidwell S.L."/>
            <person name="Alsmark U.C.M."/>
            <person name="Besteiro S."/>
            <person name="Sicheritz-Ponten T."/>
            <person name="Noel C.J."/>
            <person name="Dacks J.B."/>
            <person name="Foster P.G."/>
            <person name="Simillion C."/>
            <person name="Van de Peer Y."/>
            <person name="Miranda-Saavedra D."/>
            <person name="Barton G.J."/>
            <person name="Westrop G.D."/>
            <person name="Mueller S."/>
            <person name="Dessi D."/>
            <person name="Fiori P.L."/>
            <person name="Ren Q."/>
            <person name="Paulsen I."/>
            <person name="Zhang H."/>
            <person name="Bastida-Corcuera F.D."/>
            <person name="Simoes-Barbosa A."/>
            <person name="Brown M.T."/>
            <person name="Hayes R.D."/>
            <person name="Mukherjee M."/>
            <person name="Okumura C.Y."/>
            <person name="Schneider R."/>
            <person name="Smith A.J."/>
            <person name="Vanacova S."/>
            <person name="Villalvazo M."/>
            <person name="Haas B.J."/>
            <person name="Pertea M."/>
            <person name="Feldblyum T.V."/>
            <person name="Utterback T.R."/>
            <person name="Shu C.L."/>
            <person name="Osoegawa K."/>
            <person name="de Jong P.J."/>
            <person name="Hrdy I."/>
            <person name="Horvathova L."/>
            <person name="Zubacova Z."/>
            <person name="Dolezal P."/>
            <person name="Malik S.B."/>
            <person name="Logsdon J.M. Jr."/>
            <person name="Henze K."/>
            <person name="Gupta A."/>
            <person name="Wang C.C."/>
            <person name="Dunne R.L."/>
            <person name="Upcroft J.A."/>
            <person name="Upcroft P."/>
            <person name="White O."/>
            <person name="Salzberg S.L."/>
            <person name="Tang P."/>
            <person name="Chiu C.-H."/>
            <person name="Lee Y.-S."/>
            <person name="Embley T.M."/>
            <person name="Coombs G.H."/>
            <person name="Mottram J.C."/>
            <person name="Tachezy J."/>
            <person name="Fraser-Liggett C.M."/>
            <person name="Johnson P.J."/>
        </authorList>
    </citation>
    <scope>NUCLEOTIDE SEQUENCE [LARGE SCALE GENOMIC DNA]</scope>
    <source>
        <strain evidence="1">G3</strain>
    </source>
</reference>
<dbReference type="KEGG" id="tva:4765271"/>
<dbReference type="EMBL" id="DS113401">
    <property type="protein sequence ID" value="EAY07381.1"/>
    <property type="molecule type" value="Genomic_DNA"/>
</dbReference>
<evidence type="ECO:0000313" key="2">
    <source>
        <dbReference type="Proteomes" id="UP000001542"/>
    </source>
</evidence>
<organism evidence="1 2">
    <name type="scientific">Trichomonas vaginalis (strain ATCC PRA-98 / G3)</name>
    <dbReference type="NCBI Taxonomy" id="412133"/>
    <lineage>
        <taxon>Eukaryota</taxon>
        <taxon>Metamonada</taxon>
        <taxon>Parabasalia</taxon>
        <taxon>Trichomonadida</taxon>
        <taxon>Trichomonadidae</taxon>
        <taxon>Trichomonas</taxon>
    </lineage>
</organism>
<dbReference type="RefSeq" id="XP_001319604.1">
    <property type="nucleotide sequence ID" value="XM_001319569.1"/>
</dbReference>
<dbReference type="InParanoid" id="A2EIZ1"/>
<dbReference type="AlphaFoldDB" id="A2EIZ1"/>
<dbReference type="Proteomes" id="UP000001542">
    <property type="component" value="Unassembled WGS sequence"/>
</dbReference>
<accession>A2EIZ1</accession>
<sequence length="181" mass="21163">MEEEDLLDLSKLRGKLLKEAQTLEVFKPYGRVSNLLLLTPQEDFDLEIIFSELKNLIDSKAIPLEFVKYALEKASEIQEKKMKNFAELYVKLTESFEFEVNVRTDKFKALLENLGIKFDCNIYEDAEALKTVYSEDTPFYLVAFDKIDELSKLDKFDEIKNNLSLLDTAVWIREMLQILKT</sequence>
<dbReference type="VEuPathDB" id="TrichDB:TVAG_204880"/>
<reference evidence="1" key="1">
    <citation type="submission" date="2006-10" db="EMBL/GenBank/DDBJ databases">
        <authorList>
            <person name="Amadeo P."/>
            <person name="Zhao Q."/>
            <person name="Wortman J."/>
            <person name="Fraser-Liggett C."/>
            <person name="Carlton J."/>
        </authorList>
    </citation>
    <scope>NUCLEOTIDE SEQUENCE</scope>
    <source>
        <strain evidence="1">G3</strain>
    </source>
</reference>
<evidence type="ECO:0000313" key="1">
    <source>
        <dbReference type="EMBL" id="EAY07381.1"/>
    </source>
</evidence>
<protein>
    <submittedName>
        <fullName evidence="1">Uncharacterized protein</fullName>
    </submittedName>
</protein>
<dbReference type="VEuPathDB" id="TrichDB:TVAGG3_0661650"/>
<proteinExistence type="predicted"/>
<keyword evidence="2" id="KW-1185">Reference proteome</keyword>
<gene>
    <name evidence="1" type="ORF">TVAG_204880</name>
</gene>
<name>A2EIZ1_TRIV3</name>